<reference evidence="7" key="1">
    <citation type="journal article" date="2017" name="Nat. Microbiol.">
        <title>Global analysis of biosynthetic gene clusters reveals vast potential of secondary metabolite production in Penicillium species.</title>
        <authorList>
            <person name="Nielsen J.C."/>
            <person name="Grijseels S."/>
            <person name="Prigent S."/>
            <person name="Ji B."/>
            <person name="Dainat J."/>
            <person name="Nielsen K.F."/>
            <person name="Frisvad J.C."/>
            <person name="Workman M."/>
            <person name="Nielsen J."/>
        </authorList>
    </citation>
    <scope>NUCLEOTIDE SEQUENCE [LARGE SCALE GENOMIC DNA]</scope>
    <source>
        <strain evidence="7">IBT 24891</strain>
    </source>
</reference>
<dbReference type="InterPro" id="IPR001242">
    <property type="entry name" value="Condensation_dom"/>
</dbReference>
<dbReference type="InterPro" id="IPR056896">
    <property type="entry name" value="SIDD_N"/>
</dbReference>
<dbReference type="Gene3D" id="3.30.300.30">
    <property type="match status" value="2"/>
</dbReference>
<dbReference type="GO" id="GO:0043041">
    <property type="term" value="P:amino acid activation for nonribosomal peptide biosynthetic process"/>
    <property type="evidence" value="ECO:0007669"/>
    <property type="project" value="TreeGrafter"/>
</dbReference>
<dbReference type="STRING" id="303698.A0A1V6SYL1"/>
<dbReference type="InterPro" id="IPR036736">
    <property type="entry name" value="ACP-like_sf"/>
</dbReference>
<dbReference type="InterPro" id="IPR023213">
    <property type="entry name" value="CAT-like_dom_sf"/>
</dbReference>
<dbReference type="SUPFAM" id="SSF56801">
    <property type="entry name" value="Acetyl-CoA synthetase-like"/>
    <property type="match status" value="2"/>
</dbReference>
<dbReference type="PANTHER" id="PTHR45527">
    <property type="entry name" value="NONRIBOSOMAL PEPTIDE SYNTHETASE"/>
    <property type="match status" value="1"/>
</dbReference>
<dbReference type="Pfam" id="PF00668">
    <property type="entry name" value="Condensation"/>
    <property type="match status" value="2"/>
</dbReference>
<dbReference type="SMART" id="SM00823">
    <property type="entry name" value="PKS_PP"/>
    <property type="match status" value="2"/>
</dbReference>
<dbReference type="GO" id="GO:0031177">
    <property type="term" value="F:phosphopantetheine binding"/>
    <property type="evidence" value="ECO:0007669"/>
    <property type="project" value="InterPro"/>
</dbReference>
<dbReference type="GO" id="GO:0016874">
    <property type="term" value="F:ligase activity"/>
    <property type="evidence" value="ECO:0007669"/>
    <property type="project" value="UniProtKB-KW"/>
</dbReference>
<dbReference type="InterPro" id="IPR020806">
    <property type="entry name" value="PKS_PP-bd"/>
</dbReference>
<protein>
    <recommendedName>
        <fullName evidence="5">Carrier domain-containing protein</fullName>
    </recommendedName>
</protein>
<keyword evidence="1" id="KW-0596">Phosphopantetheine</keyword>
<dbReference type="InterPro" id="IPR010071">
    <property type="entry name" value="AA_adenyl_dom"/>
</dbReference>
<dbReference type="InterPro" id="IPR006162">
    <property type="entry name" value="Ppantetheine_attach_site"/>
</dbReference>
<evidence type="ECO:0000313" key="6">
    <source>
        <dbReference type="EMBL" id="OQE19175.1"/>
    </source>
</evidence>
<dbReference type="CDD" id="cd19542">
    <property type="entry name" value="CT_NRPS-like"/>
    <property type="match status" value="1"/>
</dbReference>
<keyword evidence="2" id="KW-0597">Phosphoprotein</keyword>
<dbReference type="InterPro" id="IPR009081">
    <property type="entry name" value="PP-bd_ACP"/>
</dbReference>
<evidence type="ECO:0000256" key="4">
    <source>
        <dbReference type="ARBA" id="ARBA00029454"/>
    </source>
</evidence>
<dbReference type="FunFam" id="3.30.559.30:FF:000003">
    <property type="entry name" value="Nonribosomal peptide synthase SidD"/>
    <property type="match status" value="1"/>
</dbReference>
<dbReference type="GO" id="GO:0044550">
    <property type="term" value="P:secondary metabolite biosynthetic process"/>
    <property type="evidence" value="ECO:0007669"/>
    <property type="project" value="TreeGrafter"/>
</dbReference>
<evidence type="ECO:0000256" key="2">
    <source>
        <dbReference type="ARBA" id="ARBA00022553"/>
    </source>
</evidence>
<dbReference type="Gene3D" id="2.30.38.10">
    <property type="entry name" value="Luciferase, Domain 3"/>
    <property type="match status" value="1"/>
</dbReference>
<feature type="domain" description="Carrier" evidence="5">
    <location>
        <begin position="1563"/>
        <end position="1639"/>
    </location>
</feature>
<dbReference type="GO" id="GO:0005737">
    <property type="term" value="C:cytoplasm"/>
    <property type="evidence" value="ECO:0007669"/>
    <property type="project" value="TreeGrafter"/>
</dbReference>
<dbReference type="InterPro" id="IPR045851">
    <property type="entry name" value="AMP-bd_C_sf"/>
</dbReference>
<dbReference type="PROSITE" id="PS00012">
    <property type="entry name" value="PHOSPHOPANTETHEINE"/>
    <property type="match status" value="1"/>
</dbReference>
<dbReference type="PROSITE" id="PS00455">
    <property type="entry name" value="AMP_BINDING"/>
    <property type="match status" value="1"/>
</dbReference>
<organism evidence="6 7">
    <name type="scientific">Penicillium steckii</name>
    <dbReference type="NCBI Taxonomy" id="303698"/>
    <lineage>
        <taxon>Eukaryota</taxon>
        <taxon>Fungi</taxon>
        <taxon>Dikarya</taxon>
        <taxon>Ascomycota</taxon>
        <taxon>Pezizomycotina</taxon>
        <taxon>Eurotiomycetes</taxon>
        <taxon>Eurotiomycetidae</taxon>
        <taxon>Eurotiales</taxon>
        <taxon>Aspergillaceae</taxon>
        <taxon>Penicillium</taxon>
    </lineage>
</organism>
<dbReference type="Gene3D" id="1.10.1200.10">
    <property type="entry name" value="ACP-like"/>
    <property type="match status" value="2"/>
</dbReference>
<dbReference type="Gene3D" id="3.30.559.10">
    <property type="entry name" value="Chloramphenicol acetyltransferase-like domain"/>
    <property type="match status" value="2"/>
</dbReference>
<name>A0A1V6SYL1_9EURO</name>
<dbReference type="Gene3D" id="3.40.50.12780">
    <property type="entry name" value="N-terminal domain of ligase-like"/>
    <property type="match status" value="1"/>
</dbReference>
<comment type="similarity">
    <text evidence="4">Belongs to the NRP synthetase family.</text>
</comment>
<dbReference type="NCBIfam" id="TIGR01733">
    <property type="entry name" value="AA-adenyl-dom"/>
    <property type="match status" value="1"/>
</dbReference>
<evidence type="ECO:0000256" key="3">
    <source>
        <dbReference type="ARBA" id="ARBA00022598"/>
    </source>
</evidence>
<dbReference type="FunFam" id="3.40.50.12780:FF:000014">
    <property type="entry name" value="Nonribosomal peptide synthetase 1"/>
    <property type="match status" value="1"/>
</dbReference>
<comment type="caution">
    <text evidence="6">The sequence shown here is derived from an EMBL/GenBank/DDBJ whole genome shotgun (WGS) entry which is preliminary data.</text>
</comment>
<dbReference type="SUPFAM" id="SSF47336">
    <property type="entry name" value="ACP-like"/>
    <property type="match status" value="2"/>
</dbReference>
<dbReference type="OrthoDB" id="416786at2759"/>
<dbReference type="EMBL" id="MLKD01000016">
    <property type="protein sequence ID" value="OQE19175.1"/>
    <property type="molecule type" value="Genomic_DNA"/>
</dbReference>
<proteinExistence type="inferred from homology"/>
<evidence type="ECO:0000313" key="7">
    <source>
        <dbReference type="Proteomes" id="UP000191285"/>
    </source>
</evidence>
<evidence type="ECO:0000259" key="5">
    <source>
        <dbReference type="PROSITE" id="PS50075"/>
    </source>
</evidence>
<keyword evidence="7" id="KW-1185">Reference proteome</keyword>
<dbReference type="Proteomes" id="UP000191285">
    <property type="component" value="Unassembled WGS sequence"/>
</dbReference>
<dbReference type="PROSITE" id="PS50075">
    <property type="entry name" value="CARRIER"/>
    <property type="match status" value="2"/>
</dbReference>
<dbReference type="FunFam" id="3.30.300.30:FF:000015">
    <property type="entry name" value="Nonribosomal peptide synthase SidD"/>
    <property type="match status" value="2"/>
</dbReference>
<dbReference type="InterPro" id="IPR000873">
    <property type="entry name" value="AMP-dep_synth/lig_dom"/>
</dbReference>
<dbReference type="SUPFAM" id="SSF52777">
    <property type="entry name" value="CoA-dependent acyltransferases"/>
    <property type="match status" value="5"/>
</dbReference>
<dbReference type="FunFam" id="1.10.1200.10:FF:000005">
    <property type="entry name" value="Nonribosomal peptide synthetase 1"/>
    <property type="match status" value="2"/>
</dbReference>
<dbReference type="CDD" id="cd19545">
    <property type="entry name" value="FUM14_C_NRPS-like"/>
    <property type="match status" value="1"/>
</dbReference>
<dbReference type="Pfam" id="PF24895">
    <property type="entry name" value="SIDD_N"/>
    <property type="match status" value="1"/>
</dbReference>
<keyword evidence="3" id="KW-0436">Ligase</keyword>
<feature type="domain" description="Carrier" evidence="5">
    <location>
        <begin position="768"/>
        <end position="844"/>
    </location>
</feature>
<dbReference type="Pfam" id="PF00501">
    <property type="entry name" value="AMP-binding"/>
    <property type="match status" value="1"/>
</dbReference>
<dbReference type="PANTHER" id="PTHR45527:SF3">
    <property type="entry name" value="SIDEROPHORE SYNTHETASE (EUROFUNG)"/>
    <property type="match status" value="1"/>
</dbReference>
<evidence type="ECO:0000256" key="1">
    <source>
        <dbReference type="ARBA" id="ARBA00022450"/>
    </source>
</evidence>
<accession>A0A1V6SYL1</accession>
<dbReference type="Pfam" id="PF00550">
    <property type="entry name" value="PP-binding"/>
    <property type="match status" value="2"/>
</dbReference>
<dbReference type="CDD" id="cd05918">
    <property type="entry name" value="A_NRPS_SidN3_like"/>
    <property type="match status" value="1"/>
</dbReference>
<dbReference type="InterPro" id="IPR042099">
    <property type="entry name" value="ANL_N_sf"/>
</dbReference>
<dbReference type="InterPro" id="IPR020845">
    <property type="entry name" value="AMP-binding_CS"/>
</dbReference>
<dbReference type="Gene3D" id="3.30.559.30">
    <property type="entry name" value="Nonribosomal peptide synthetase, condensation domain"/>
    <property type="match status" value="2"/>
</dbReference>
<gene>
    <name evidence="6" type="ORF">PENSTE_c016G06968</name>
</gene>
<sequence>MAGAILSSQRGPPKGLARFARFDVPLLLAAEYRGHEVDLLLLAWALLLYRYSNGNPVEFTWGRNGTAADFTFNFGTSGLNWSLSDTIAKVLEGLQVYRQQIKSDNLIALDNAIVFFNDECAPSDLPSNAWVSDGDAFGGGMTWGNVQLQATMSDGSLWLRPCWREPLGAEYIATHYANAVVEILNTIISDPSKPISSVLELSETDRSELWRWNKDVPETEDVCVQDLIFEQVQKQPTAQAVCSWDGNLTYEEVGRYATLVAHHLIRIGIKTGQIVPICFEKSRWTLVAVLGVLKAGGAMVLMDPSQPLERRQTIAEQVGATMIITSKIHAPFGPKIAPGAKAVVVSQDTLDELAEQATKTAKPELPVVPTDSILYLIFTSGSTGKPKGVIIDHRTYTTSAIARSAAVGYTAETRVLDFASYAFDVSVDSMLCTTLRGGCLCIPSDEDRLNDISGVIRRMKVTMANMTPSVARILDADIIPSLHSLGLGGESCAVGDVSEWGKQTRIVIGYGPSECTVGCTINPSAAGKPYVSIGPGNGGVIWLVDPDDHNKLTPIGGVGELLVEGPIVGQGYLGDPEKTAAAFIENPTWLLEGSQDVPGRQGRLYKTGDLVRYDPDGEQGFVFVGRKDTQVKLRGQRVELGEIEHHLRKHLPAGTDAVAEVIVPQGRSKESMLLAFIADPNAEKPQDAKDSELQQIEFSSAIREKMADLNEQLSKALPIYMVPSTYIGIDRMPMLVSGKIDRKLLRAFGSQLTLQSNSADSSAGESQKPTSETEVCLHEIWCRLLGLKAEEVSTTHNFFILGGDSVLAMKLVPAVRDQGFVLTVADIFSFPVLSDMARTMQKEEANSQAEVLPFSLVDSSWDRHSACEEAASQCGVDQSSIEDIYPCTPLQEILMAFSARSAESYVAQRIAEIPNKETADKLKEAWEVVIKDSAILRTRVVEFKEHGFMQVVMKENPEWQSVHQSLDDFLSDDQKSPMSVNMPLTRFSIVHDDASSKIYFVWTVHHAIYDGWSTDLMIEHAKNAYKGLSTPRPAEFKHFIQYLVDPARESSKDYWRVQLQGATGPQYPSLPSRMYIPEPNAIAQRIVPVTQTSRSSITTATLIRAAWALVASQYTMSDDVVFGETFAGRTLRIPGVEQIEGPMIATVPVRVRIDRSAPVQDFLQNIQEQGLVRAAHEHLGMQNIRRVSGDAQLACEVKMGLVIQPRPADTSEESEDEIPPFRVEDAAHEALRFNSYPLMLACSLRSDGFEVTASFDSNLITEPQMHRVLSQLEYVVSQLCGDEPLQLSNVSCLSDQELSEIWLGNQESKSAAPDASGLLLEKTKGLATGDKYPTSFTPWIVHPANHKQLMPIGTVGELLLEGVDDGANLDAPEWLLKGTVDSQGRDIKLYQTGDLVKYADDKSLIFMGRKESLRKVDGHVMDLATVDLQLRKFLPESAHAASQLIVPKNSGNQSPALVAFVSEPPTKEGRIVDLGVKNSNAALPLSTVISSQLADSIVSLNKKLADVLPPYMIPSIYIPLEKLPYLGEQVDFESLKSIAEHVTQELLFQLRTAFTNLRSGRGKQMTMKERALRGLWAKSLGMEEDKLALDDNFFRLGGDSIMAMKLVSALRLIGYHLSVTDMFRNMQLSAMASALEEGPLDGERVMKEYKPFSLLKTSDVEEYLSSKIVPALADAASSWSIEDVLPATDPQHRDVDTSVSKPRSAIQYNMLYFNDVDMSRLLGSFQKLVSLHPILRTVFVKEGGRTLQVVLKDLQVGVSEHHTEEPLKDFCKKLASDDIEVDSSFGFGSSYLHLFAIHGAEQTGLMIRISHAQYDGISFPEILRQLELQYQNKEIESSSPFSNYIQYQAESRIENIQYWREILQGSWLTSLPAAETNSTPKFIKKAVNLSSRSPDTTMATLLTASWARVLAQHLKTDDVTIGGVVSGRTIDLPDVDRIMGPTYQYMPLRVKFQPGTTVKDLLAGVRDQFLEGSRHATLGFQEISDNCTSWSPTIPFFSSIVHHHDIEYFDTIPFAGGECEVDYTNPHPEVANPTRVTSYTEGGETFVGIAADEERETFWEERLGELARVMEELVNQPEAVL</sequence>